<keyword evidence="5" id="KW-0547">Nucleotide-binding</keyword>
<dbReference type="GO" id="GO:0005524">
    <property type="term" value="F:ATP binding"/>
    <property type="evidence" value="ECO:0007669"/>
    <property type="project" value="UniProtKB-KW"/>
</dbReference>
<evidence type="ECO:0000256" key="9">
    <source>
        <dbReference type="ARBA" id="ARBA00023136"/>
    </source>
</evidence>
<dbReference type="InterPro" id="IPR022826">
    <property type="entry name" value="KDO_kinase"/>
</dbReference>
<evidence type="ECO:0000256" key="8">
    <source>
        <dbReference type="ARBA" id="ARBA00022985"/>
    </source>
</evidence>
<evidence type="ECO:0000313" key="10">
    <source>
        <dbReference type="EMBL" id="VAW65033.1"/>
    </source>
</evidence>
<dbReference type="PANTHER" id="PTHR45852">
    <property type="entry name" value="SER/THR-PROTEIN KINASE RIO2"/>
    <property type="match status" value="1"/>
</dbReference>
<accession>A0A3B0XLM4</accession>
<keyword evidence="7" id="KW-0067">ATP-binding</keyword>
<evidence type="ECO:0000256" key="6">
    <source>
        <dbReference type="ARBA" id="ARBA00022777"/>
    </source>
</evidence>
<dbReference type="AlphaFoldDB" id="A0A3B0XLM4"/>
<protein>
    <submittedName>
        <fullName evidence="10">3-deoxy-D-manno-octulosonic acid kinase</fullName>
        <ecNumber evidence="10">2.7.1.-</ecNumber>
    </submittedName>
</protein>
<dbReference type="GO" id="GO:0005829">
    <property type="term" value="C:cytosol"/>
    <property type="evidence" value="ECO:0007669"/>
    <property type="project" value="TreeGrafter"/>
</dbReference>
<dbReference type="InterPro" id="IPR011009">
    <property type="entry name" value="Kinase-like_dom_sf"/>
</dbReference>
<keyword evidence="2" id="KW-1003">Cell membrane</keyword>
<evidence type="ECO:0000256" key="3">
    <source>
        <dbReference type="ARBA" id="ARBA00022519"/>
    </source>
</evidence>
<dbReference type="Pfam" id="PF06293">
    <property type="entry name" value="Kdo"/>
    <property type="match status" value="1"/>
</dbReference>
<dbReference type="GO" id="GO:0030490">
    <property type="term" value="P:maturation of SSU-rRNA"/>
    <property type="evidence" value="ECO:0007669"/>
    <property type="project" value="TreeGrafter"/>
</dbReference>
<evidence type="ECO:0000256" key="1">
    <source>
        <dbReference type="ARBA" id="ARBA00004515"/>
    </source>
</evidence>
<evidence type="ECO:0000256" key="7">
    <source>
        <dbReference type="ARBA" id="ARBA00022840"/>
    </source>
</evidence>
<evidence type="ECO:0000256" key="5">
    <source>
        <dbReference type="ARBA" id="ARBA00022741"/>
    </source>
</evidence>
<proteinExistence type="inferred from homology"/>
<dbReference type="PANTHER" id="PTHR45852:SF1">
    <property type="entry name" value="SERINE_THREONINE-PROTEIN KINASE RIO2"/>
    <property type="match status" value="1"/>
</dbReference>
<sequence>MQHYDGSSVVHAKGCHLLYNADLLAQPDPCLLKEGIFQQASSYQKITAGGRGQAWFLEMAGLSAVLRSYQRGGLVAKLNRQSYFGFQLENSRAFKEWRLLQWMFERGLPVPQPVAASISRWPFAFSPLYRAHILLLRLENTQTLDQLLGLQQPNDNLWRLVGQCIRQFHNAGVFHADLNANNILIDDQLRVYLIDFDKSFVRTGALTQVLKQQNLARLKRSLLKQQGLAEKYFFTEGNWKVLLEGYEPEKIS</sequence>
<comment type="subcellular location">
    <subcellularLocation>
        <location evidence="1">Cell inner membrane</location>
        <topology evidence="1">Peripheral membrane protein</topology>
        <orientation evidence="1">Cytoplasmic side</orientation>
    </subcellularLocation>
</comment>
<dbReference type="GO" id="GO:0005886">
    <property type="term" value="C:plasma membrane"/>
    <property type="evidence" value="ECO:0007669"/>
    <property type="project" value="UniProtKB-SubCell"/>
</dbReference>
<keyword evidence="8" id="KW-0448">Lipopolysaccharide biosynthesis</keyword>
<dbReference type="GO" id="GO:0009103">
    <property type="term" value="P:lipopolysaccharide biosynthetic process"/>
    <property type="evidence" value="ECO:0007669"/>
    <property type="project" value="UniProtKB-KW"/>
</dbReference>
<evidence type="ECO:0000256" key="2">
    <source>
        <dbReference type="ARBA" id="ARBA00022475"/>
    </source>
</evidence>
<keyword evidence="9" id="KW-0472">Membrane</keyword>
<keyword evidence="4 10" id="KW-0808">Transferase</keyword>
<dbReference type="SUPFAM" id="SSF56112">
    <property type="entry name" value="Protein kinase-like (PK-like)"/>
    <property type="match status" value="1"/>
</dbReference>
<dbReference type="Gene3D" id="1.10.510.10">
    <property type="entry name" value="Transferase(Phosphotransferase) domain 1"/>
    <property type="match status" value="1"/>
</dbReference>
<dbReference type="NCBIfam" id="NF002475">
    <property type="entry name" value="PRK01723.1"/>
    <property type="match status" value="1"/>
</dbReference>
<dbReference type="EMBL" id="UOFJ01000163">
    <property type="protein sequence ID" value="VAW65033.1"/>
    <property type="molecule type" value="Genomic_DNA"/>
</dbReference>
<gene>
    <name evidence="10" type="ORF">MNBD_GAMMA10-1759</name>
</gene>
<evidence type="ECO:0000256" key="4">
    <source>
        <dbReference type="ARBA" id="ARBA00022679"/>
    </source>
</evidence>
<dbReference type="GO" id="GO:0030688">
    <property type="term" value="C:preribosome, small subunit precursor"/>
    <property type="evidence" value="ECO:0007669"/>
    <property type="project" value="TreeGrafter"/>
</dbReference>
<keyword evidence="6 10" id="KW-0418">Kinase</keyword>
<dbReference type="GO" id="GO:0004672">
    <property type="term" value="F:protein kinase activity"/>
    <property type="evidence" value="ECO:0007669"/>
    <property type="project" value="TreeGrafter"/>
</dbReference>
<reference evidence="10" key="1">
    <citation type="submission" date="2018-06" db="EMBL/GenBank/DDBJ databases">
        <authorList>
            <person name="Zhirakovskaya E."/>
        </authorList>
    </citation>
    <scope>NUCLEOTIDE SEQUENCE</scope>
</reference>
<dbReference type="HAMAP" id="MF_00521">
    <property type="entry name" value="KDO_kinase"/>
    <property type="match status" value="1"/>
</dbReference>
<dbReference type="EC" id="2.7.1.-" evidence="10"/>
<keyword evidence="3" id="KW-0997">Cell inner membrane</keyword>
<name>A0A3B0XLM4_9ZZZZ</name>
<organism evidence="10">
    <name type="scientific">hydrothermal vent metagenome</name>
    <dbReference type="NCBI Taxonomy" id="652676"/>
    <lineage>
        <taxon>unclassified sequences</taxon>
        <taxon>metagenomes</taxon>
        <taxon>ecological metagenomes</taxon>
    </lineage>
</organism>